<evidence type="ECO:0000313" key="3">
    <source>
        <dbReference type="Proteomes" id="UP001651158"/>
    </source>
</evidence>
<dbReference type="InterPro" id="IPR016024">
    <property type="entry name" value="ARM-type_fold"/>
</dbReference>
<feature type="region of interest" description="Disordered" evidence="1">
    <location>
        <begin position="459"/>
        <end position="512"/>
    </location>
</feature>
<sequence>MLNELSRNRLEVLEILKSRPEDRKISKSITSKLFCKGRVSMPHSAFKNPFAYIVSFLSNYVLKSDVERLNFFSELPKLARQISEEVLCSSIIPLILVPSVFTDFPAKSLIRHLLTPRKDDESGLVSEAAFSRLVVPHISRLFRCHELTTRLLLLQHFKAYARLMGHETLKTIVLPEVCMGVYDVNENLAAASLSSLAHLAHLLGITYTMGHFQSLGSQMESRGYLTTSLDPDSPSAYCTLTLAPTKRPIAYCIAKRPWRRTRVTFYPDSSPKANRQARESSTETRNEPGRRLCEMAVLSANYVPTTAQAENSGDICPPAVRKLSSKKSFPNQGPFLSTLTSVSAKGANSVNNALNVEHPPEKLVLNGSGPSVSTVPQVKHLTVKERSTVPPSTELSSQTPTTGDDDHWNDWISNTEDGKLAAKISSSLSMKSSSSLSGTETDMREKAAQVEALAELEPIITSHPGVSSISRSGDPLSSANKSLRYKMENTFSDLNDEEDEDVSGWSAEDEEF</sequence>
<comment type="caution">
    <text evidence="2">The sequence shown here is derived from an EMBL/GenBank/DDBJ whole genome shotgun (WGS) entry which is preliminary data.</text>
</comment>
<dbReference type="Proteomes" id="UP001651158">
    <property type="component" value="Unassembled WGS sequence"/>
</dbReference>
<dbReference type="InterPro" id="IPR011989">
    <property type="entry name" value="ARM-like"/>
</dbReference>
<feature type="region of interest" description="Disordered" evidence="1">
    <location>
        <begin position="383"/>
        <end position="409"/>
    </location>
</feature>
<dbReference type="PANTHER" id="PTHR12984:SF15">
    <property type="entry name" value="PROTEIN-ASSOCIATING WITH THE CARBOXYL-TERMINAL DOMAIN OF EZRIN"/>
    <property type="match status" value="1"/>
</dbReference>
<dbReference type="SUPFAM" id="SSF48371">
    <property type="entry name" value="ARM repeat"/>
    <property type="match status" value="1"/>
</dbReference>
<feature type="region of interest" description="Disordered" evidence="1">
    <location>
        <begin position="264"/>
        <end position="290"/>
    </location>
</feature>
<accession>A0ABR4QD15</accession>
<dbReference type="PANTHER" id="PTHR12984">
    <property type="entry name" value="SCY1-RELATED S/T PROTEIN KINASE-LIKE"/>
    <property type="match status" value="1"/>
</dbReference>
<feature type="compositionally biased region" description="Acidic residues" evidence="1">
    <location>
        <begin position="494"/>
        <end position="512"/>
    </location>
</feature>
<reference evidence="2 3" key="1">
    <citation type="journal article" date="2022" name="Front. Cell. Infect. Microbiol.">
        <title>The Genomes of Two Strains of Taenia crassiceps the Animal Model for the Study of Human Cysticercosis.</title>
        <authorList>
            <person name="Bobes R.J."/>
            <person name="Estrada K."/>
            <person name="Rios-Valencia D.G."/>
            <person name="Calderon-Gallegos A."/>
            <person name="de la Torre P."/>
            <person name="Carrero J.C."/>
            <person name="Sanchez-Flores A."/>
            <person name="Laclette J.P."/>
        </authorList>
    </citation>
    <scope>NUCLEOTIDE SEQUENCE [LARGE SCALE GENOMIC DNA]</scope>
    <source>
        <strain evidence="2">WFUcys</strain>
    </source>
</reference>
<protein>
    <submittedName>
        <fullName evidence="2">Protein-associating with the carboxyl-terminal domain of ezrin</fullName>
    </submittedName>
</protein>
<evidence type="ECO:0000313" key="2">
    <source>
        <dbReference type="EMBL" id="KAL5107611.1"/>
    </source>
</evidence>
<name>A0ABR4QD15_9CEST</name>
<organism evidence="2 3">
    <name type="scientific">Taenia crassiceps</name>
    <dbReference type="NCBI Taxonomy" id="6207"/>
    <lineage>
        <taxon>Eukaryota</taxon>
        <taxon>Metazoa</taxon>
        <taxon>Spiralia</taxon>
        <taxon>Lophotrochozoa</taxon>
        <taxon>Platyhelminthes</taxon>
        <taxon>Cestoda</taxon>
        <taxon>Eucestoda</taxon>
        <taxon>Cyclophyllidea</taxon>
        <taxon>Taeniidae</taxon>
        <taxon>Taenia</taxon>
    </lineage>
</organism>
<feature type="compositionally biased region" description="Basic and acidic residues" evidence="1">
    <location>
        <begin position="276"/>
        <end position="290"/>
    </location>
</feature>
<keyword evidence="3" id="KW-1185">Reference proteome</keyword>
<feature type="compositionally biased region" description="Polar residues" evidence="1">
    <location>
        <begin position="389"/>
        <end position="402"/>
    </location>
</feature>
<feature type="compositionally biased region" description="Polar residues" evidence="1">
    <location>
        <begin position="464"/>
        <end position="481"/>
    </location>
</feature>
<dbReference type="InterPro" id="IPR051177">
    <property type="entry name" value="CIK-Related_Protein"/>
</dbReference>
<dbReference type="Gene3D" id="1.25.10.10">
    <property type="entry name" value="Leucine-rich Repeat Variant"/>
    <property type="match status" value="1"/>
</dbReference>
<dbReference type="EMBL" id="JAKROA010000004">
    <property type="protein sequence ID" value="KAL5107611.1"/>
    <property type="molecule type" value="Genomic_DNA"/>
</dbReference>
<proteinExistence type="predicted"/>
<gene>
    <name evidence="2" type="ORF">TcWFU_004088</name>
</gene>
<evidence type="ECO:0000256" key="1">
    <source>
        <dbReference type="SAM" id="MobiDB-lite"/>
    </source>
</evidence>